<dbReference type="EMBL" id="FONV01000005">
    <property type="protein sequence ID" value="SFF03897.1"/>
    <property type="molecule type" value="Genomic_DNA"/>
</dbReference>
<protein>
    <submittedName>
        <fullName evidence="3">Ig-like domain (Group 3)</fullName>
    </submittedName>
</protein>
<gene>
    <name evidence="3" type="ORF">SAMN05421541_105352</name>
</gene>
<reference evidence="3 4" key="1">
    <citation type="submission" date="2016-10" db="EMBL/GenBank/DDBJ databases">
        <authorList>
            <person name="de Groot N.N."/>
        </authorList>
    </citation>
    <scope>NUCLEOTIDE SEQUENCE [LARGE SCALE GENOMIC DNA]</scope>
    <source>
        <strain evidence="3 4">DSM 43019</strain>
    </source>
</reference>
<evidence type="ECO:0000259" key="2">
    <source>
        <dbReference type="Pfam" id="PF12245"/>
    </source>
</evidence>
<evidence type="ECO:0000313" key="3">
    <source>
        <dbReference type="EMBL" id="SFF03897.1"/>
    </source>
</evidence>
<organism evidence="3 4">
    <name type="scientific">Actinoplanes philippinensis</name>
    <dbReference type="NCBI Taxonomy" id="35752"/>
    <lineage>
        <taxon>Bacteria</taxon>
        <taxon>Bacillati</taxon>
        <taxon>Actinomycetota</taxon>
        <taxon>Actinomycetes</taxon>
        <taxon>Micromonosporales</taxon>
        <taxon>Micromonosporaceae</taxon>
        <taxon>Actinoplanes</taxon>
    </lineage>
</organism>
<dbReference type="STRING" id="35752.SAMN05421541_105352"/>
<sequence length="495" mass="52976">MRPGNITSRRGSAVLVAMLAAAGLHAPAAHAATGEDTVAPTITDIGLAAGTAANGTVTLRPVVSDDVAVTRVHLQVNGWVVATSETAPFTLTWDTRPRRNDDVHVTLTAYDAAGNATTSDVAIVHVDNDAPWLVFPWIMTGASSQRPAMSFTGVTPIDFAKHGLAADTAGIELSIGSTVIGTATAAPWIINWDTSTYDGPTALTVRGWDHFGNTMTLRGTVWADHTGPAITPEFHWSPNFIRAGGPIPVQVTDGAGVRKTELLVNGTVVATDTTPGQYRTFTWPRGIPNGPATMTVRAEDGIGNISEHTQTVTVDNDKPVLTLTPANGALVRGKALPAAITSYQDATGISLLEAGIDDHNAYTNRAPWRVTLDTTPRYDGRHTLTFRVVDRAGNQTYVSRTVTVDNTAPAIRYRQAPKNKAKVSKTFKVTSEATDRYGIARVQLLVNGKVVATDTKAAYAFTVNPKKYGKKYTVQLRAYDKAGNVKYTGKRTYRR</sequence>
<dbReference type="InterPro" id="IPR022038">
    <property type="entry name" value="Ig-like_bact"/>
</dbReference>
<dbReference type="Pfam" id="PF17957">
    <property type="entry name" value="Big_7"/>
    <property type="match status" value="2"/>
</dbReference>
<evidence type="ECO:0000313" key="4">
    <source>
        <dbReference type="Proteomes" id="UP000199645"/>
    </source>
</evidence>
<evidence type="ECO:0000256" key="1">
    <source>
        <dbReference type="SAM" id="SignalP"/>
    </source>
</evidence>
<dbReference type="GO" id="GO:0005975">
    <property type="term" value="P:carbohydrate metabolic process"/>
    <property type="evidence" value="ECO:0007669"/>
    <property type="project" value="UniProtKB-ARBA"/>
</dbReference>
<keyword evidence="4" id="KW-1185">Reference proteome</keyword>
<feature type="signal peptide" evidence="1">
    <location>
        <begin position="1"/>
        <end position="31"/>
    </location>
</feature>
<dbReference type="Gene3D" id="2.60.40.10">
    <property type="entry name" value="Immunoglobulins"/>
    <property type="match status" value="5"/>
</dbReference>
<accession>A0A1I2FGN7</accession>
<dbReference type="InterPro" id="IPR013783">
    <property type="entry name" value="Ig-like_fold"/>
</dbReference>
<keyword evidence="1" id="KW-0732">Signal</keyword>
<feature type="domain" description="Ig-like" evidence="2">
    <location>
        <begin position="374"/>
        <end position="406"/>
    </location>
</feature>
<dbReference type="Pfam" id="PF12245">
    <property type="entry name" value="Big_3_2"/>
    <property type="match status" value="1"/>
</dbReference>
<feature type="chain" id="PRO_5011441231" evidence="1">
    <location>
        <begin position="32"/>
        <end position="495"/>
    </location>
</feature>
<dbReference type="Proteomes" id="UP000199645">
    <property type="component" value="Unassembled WGS sequence"/>
</dbReference>
<proteinExistence type="predicted"/>
<name>A0A1I2FGN7_9ACTN</name>
<dbReference type="AlphaFoldDB" id="A0A1I2FGN7"/>